<evidence type="ECO:0000313" key="3">
    <source>
        <dbReference type="Proteomes" id="UP001287356"/>
    </source>
</evidence>
<name>A0AAE0JS35_9PEZI</name>
<dbReference type="EMBL" id="JAULSN010000017">
    <property type="protein sequence ID" value="KAK3358331.1"/>
    <property type="molecule type" value="Genomic_DNA"/>
</dbReference>
<dbReference type="AlphaFoldDB" id="A0AAE0JS35"/>
<reference evidence="2" key="1">
    <citation type="journal article" date="2023" name="Mol. Phylogenet. Evol.">
        <title>Genome-scale phylogeny and comparative genomics of the fungal order Sordariales.</title>
        <authorList>
            <person name="Hensen N."/>
            <person name="Bonometti L."/>
            <person name="Westerberg I."/>
            <person name="Brannstrom I.O."/>
            <person name="Guillou S."/>
            <person name="Cros-Aarteil S."/>
            <person name="Calhoun S."/>
            <person name="Haridas S."/>
            <person name="Kuo A."/>
            <person name="Mondo S."/>
            <person name="Pangilinan J."/>
            <person name="Riley R."/>
            <person name="LaButti K."/>
            <person name="Andreopoulos B."/>
            <person name="Lipzen A."/>
            <person name="Chen C."/>
            <person name="Yan M."/>
            <person name="Daum C."/>
            <person name="Ng V."/>
            <person name="Clum A."/>
            <person name="Steindorff A."/>
            <person name="Ohm R.A."/>
            <person name="Martin F."/>
            <person name="Silar P."/>
            <person name="Natvig D.O."/>
            <person name="Lalanne C."/>
            <person name="Gautier V."/>
            <person name="Ament-Velasquez S.L."/>
            <person name="Kruys A."/>
            <person name="Hutchinson M.I."/>
            <person name="Powell A.J."/>
            <person name="Barry K."/>
            <person name="Miller A.N."/>
            <person name="Grigoriev I.V."/>
            <person name="Debuchy R."/>
            <person name="Gladieux P."/>
            <person name="Hiltunen Thoren M."/>
            <person name="Johannesson H."/>
        </authorList>
    </citation>
    <scope>NUCLEOTIDE SEQUENCE</scope>
    <source>
        <strain evidence="2">CBS 958.72</strain>
    </source>
</reference>
<evidence type="ECO:0000256" key="1">
    <source>
        <dbReference type="SAM" id="MobiDB-lite"/>
    </source>
</evidence>
<accession>A0AAE0JS35</accession>
<feature type="region of interest" description="Disordered" evidence="1">
    <location>
        <begin position="182"/>
        <end position="226"/>
    </location>
</feature>
<comment type="caution">
    <text evidence="2">The sequence shown here is derived from an EMBL/GenBank/DDBJ whole genome shotgun (WGS) entry which is preliminary data.</text>
</comment>
<sequence length="226" mass="25114">MALSLEPTSAQKADVSGVEPLLPSPELPSQPESAGHEAILQVQSPADDDPDRQKRKRGHTDGPRPVKRGKTAGGPSSTFPPGTWIRSPPHDFNFARVTLWHHIGNDFCLELKVELDFPCSPDDFPLIEQHIHEKNWAVELSPSPPDNDDGVRMSRGCISIPVELFDKIPDIMELIRGFRPFPEANKKSNKEEECGDDGNKEVEKDEEDEEDKHENGVDIIDLTGCP</sequence>
<feature type="region of interest" description="Disordered" evidence="1">
    <location>
        <begin position="1"/>
        <end position="85"/>
    </location>
</feature>
<protein>
    <submittedName>
        <fullName evidence="2">Uncharacterized protein</fullName>
    </submittedName>
</protein>
<dbReference type="Proteomes" id="UP001287356">
    <property type="component" value="Unassembled WGS sequence"/>
</dbReference>
<organism evidence="2 3">
    <name type="scientific">Lasiosphaeria ovina</name>
    <dbReference type="NCBI Taxonomy" id="92902"/>
    <lineage>
        <taxon>Eukaryota</taxon>
        <taxon>Fungi</taxon>
        <taxon>Dikarya</taxon>
        <taxon>Ascomycota</taxon>
        <taxon>Pezizomycotina</taxon>
        <taxon>Sordariomycetes</taxon>
        <taxon>Sordariomycetidae</taxon>
        <taxon>Sordariales</taxon>
        <taxon>Lasiosphaeriaceae</taxon>
        <taxon>Lasiosphaeria</taxon>
    </lineage>
</organism>
<evidence type="ECO:0000313" key="2">
    <source>
        <dbReference type="EMBL" id="KAK3358331.1"/>
    </source>
</evidence>
<gene>
    <name evidence="2" type="ORF">B0T24DRAFT_685587</name>
</gene>
<reference evidence="2" key="2">
    <citation type="submission" date="2023-06" db="EMBL/GenBank/DDBJ databases">
        <authorList>
            <consortium name="Lawrence Berkeley National Laboratory"/>
            <person name="Haridas S."/>
            <person name="Hensen N."/>
            <person name="Bonometti L."/>
            <person name="Westerberg I."/>
            <person name="Brannstrom I.O."/>
            <person name="Guillou S."/>
            <person name="Cros-Aarteil S."/>
            <person name="Calhoun S."/>
            <person name="Kuo A."/>
            <person name="Mondo S."/>
            <person name="Pangilinan J."/>
            <person name="Riley R."/>
            <person name="Labutti K."/>
            <person name="Andreopoulos B."/>
            <person name="Lipzen A."/>
            <person name="Chen C."/>
            <person name="Yanf M."/>
            <person name="Daum C."/>
            <person name="Ng V."/>
            <person name="Clum A."/>
            <person name="Steindorff A."/>
            <person name="Ohm R."/>
            <person name="Martin F."/>
            <person name="Silar P."/>
            <person name="Natvig D."/>
            <person name="Lalanne C."/>
            <person name="Gautier V."/>
            <person name="Ament-Velasquez S.L."/>
            <person name="Kruys A."/>
            <person name="Hutchinson M.I."/>
            <person name="Powell A.J."/>
            <person name="Barry K."/>
            <person name="Miller A.N."/>
            <person name="Grigoriev I.V."/>
            <person name="Debuchy R."/>
            <person name="Gladieux P."/>
            <person name="Thoren M.H."/>
            <person name="Johannesson H."/>
        </authorList>
    </citation>
    <scope>NUCLEOTIDE SEQUENCE</scope>
    <source>
        <strain evidence="2">CBS 958.72</strain>
    </source>
</reference>
<feature type="compositionally biased region" description="Basic and acidic residues" evidence="1">
    <location>
        <begin position="184"/>
        <end position="203"/>
    </location>
</feature>
<keyword evidence="3" id="KW-1185">Reference proteome</keyword>
<proteinExistence type="predicted"/>
<feature type="compositionally biased region" description="Polar residues" evidence="1">
    <location>
        <begin position="1"/>
        <end position="11"/>
    </location>
</feature>